<gene>
    <name evidence="2" type="ORF">CAEBREN_03505</name>
</gene>
<evidence type="ECO:0000256" key="1">
    <source>
        <dbReference type="SAM" id="MobiDB-lite"/>
    </source>
</evidence>
<evidence type="ECO:0000313" key="3">
    <source>
        <dbReference type="Proteomes" id="UP000008068"/>
    </source>
</evidence>
<dbReference type="InParanoid" id="G0MZ60"/>
<dbReference type="EMBL" id="GL379822">
    <property type="protein sequence ID" value="EGT48233.1"/>
    <property type="molecule type" value="Genomic_DNA"/>
</dbReference>
<dbReference type="Proteomes" id="UP000008068">
    <property type="component" value="Unassembled WGS sequence"/>
</dbReference>
<evidence type="ECO:0000313" key="2">
    <source>
        <dbReference type="EMBL" id="EGT48233.1"/>
    </source>
</evidence>
<dbReference type="AlphaFoldDB" id="G0MZ60"/>
<proteinExistence type="predicted"/>
<accession>G0MZ60</accession>
<feature type="region of interest" description="Disordered" evidence="1">
    <location>
        <begin position="107"/>
        <end position="141"/>
    </location>
</feature>
<keyword evidence="3" id="KW-1185">Reference proteome</keyword>
<dbReference type="HOGENOM" id="CLU_1200745_0_0_1"/>
<sequence>MPANSALPFRTSRMESNEDQEKEDIREEIRQVKYNIALLEYEMNKAEDREKSDVRNHRKELALIQKSIKKYEKLTKKCQDRCKLLRNKQRKLWETCWKKWIPQQKESAKQIQKERKKAQEYRKKISNPSRTNQTTPGSKRRIHQAVETVQSLRKRVHSTNQTLSSCSRYLVSLNSVLKLNIIPGCGHTICYSYCFKMSTPFGIECPFDRISTPTPKTMLSTMPMNLTLLHM</sequence>
<feature type="compositionally biased region" description="Polar residues" evidence="1">
    <location>
        <begin position="126"/>
        <end position="137"/>
    </location>
</feature>
<feature type="region of interest" description="Disordered" evidence="1">
    <location>
        <begin position="1"/>
        <end position="24"/>
    </location>
</feature>
<name>G0MZ60_CAEBE</name>
<reference evidence="3" key="1">
    <citation type="submission" date="2011-07" db="EMBL/GenBank/DDBJ databases">
        <authorList>
            <consortium name="Caenorhabditis brenneri Sequencing and Analysis Consortium"/>
            <person name="Wilson R.K."/>
        </authorList>
    </citation>
    <scope>NUCLEOTIDE SEQUENCE [LARGE SCALE GENOMIC DNA]</scope>
    <source>
        <strain evidence="3">PB2801</strain>
    </source>
</reference>
<feature type="compositionally biased region" description="Basic and acidic residues" evidence="1">
    <location>
        <begin position="107"/>
        <end position="123"/>
    </location>
</feature>
<protein>
    <submittedName>
        <fullName evidence="2">Uncharacterized protein</fullName>
    </submittedName>
</protein>
<organism evidence="3">
    <name type="scientific">Caenorhabditis brenneri</name>
    <name type="common">Nematode worm</name>
    <dbReference type="NCBI Taxonomy" id="135651"/>
    <lineage>
        <taxon>Eukaryota</taxon>
        <taxon>Metazoa</taxon>
        <taxon>Ecdysozoa</taxon>
        <taxon>Nematoda</taxon>
        <taxon>Chromadorea</taxon>
        <taxon>Rhabditida</taxon>
        <taxon>Rhabditina</taxon>
        <taxon>Rhabditomorpha</taxon>
        <taxon>Rhabditoidea</taxon>
        <taxon>Rhabditidae</taxon>
        <taxon>Peloderinae</taxon>
        <taxon>Caenorhabditis</taxon>
    </lineage>
</organism>